<dbReference type="Proteomes" id="UP000321901">
    <property type="component" value="Unassembled WGS sequence"/>
</dbReference>
<keyword evidence="2" id="KW-1185">Reference proteome</keyword>
<sequence length="69" mass="8467">MYSDIRNNKQMNYIYLIEDENKDFKDITLHTKMFVSEMSTYLSYFDMGDDENFIIKKLMSFKKDCLKKR</sequence>
<protein>
    <submittedName>
        <fullName evidence="1">Uncharacterized protein</fullName>
    </submittedName>
</protein>
<dbReference type="AlphaFoldDB" id="A0A511ZBC1"/>
<dbReference type="EMBL" id="BJYL01000045">
    <property type="protein sequence ID" value="GEN84734.1"/>
    <property type="molecule type" value="Genomic_DNA"/>
</dbReference>
<proteinExistence type="predicted"/>
<comment type="caution">
    <text evidence="1">The sequence shown here is derived from an EMBL/GenBank/DDBJ whole genome shotgun (WGS) entry which is preliminary data.</text>
</comment>
<organism evidence="1 2">
    <name type="scientific">Sporosarcina luteola</name>
    <dbReference type="NCBI Taxonomy" id="582850"/>
    <lineage>
        <taxon>Bacteria</taxon>
        <taxon>Bacillati</taxon>
        <taxon>Bacillota</taxon>
        <taxon>Bacilli</taxon>
        <taxon>Bacillales</taxon>
        <taxon>Caryophanaceae</taxon>
        <taxon>Sporosarcina</taxon>
    </lineage>
</organism>
<accession>A0A511ZBC1</accession>
<reference evidence="1 2" key="1">
    <citation type="submission" date="2019-07" db="EMBL/GenBank/DDBJ databases">
        <title>Whole genome shotgun sequence of Sporosarcina luteola NBRC 105378.</title>
        <authorList>
            <person name="Hosoyama A."/>
            <person name="Uohara A."/>
            <person name="Ohji S."/>
            <person name="Ichikawa N."/>
        </authorList>
    </citation>
    <scope>NUCLEOTIDE SEQUENCE [LARGE SCALE GENOMIC DNA]</scope>
    <source>
        <strain evidence="1 2">NBRC 105378</strain>
    </source>
</reference>
<gene>
    <name evidence="1" type="ORF">SLU01_30460</name>
</gene>
<evidence type="ECO:0000313" key="1">
    <source>
        <dbReference type="EMBL" id="GEN84734.1"/>
    </source>
</evidence>
<evidence type="ECO:0000313" key="2">
    <source>
        <dbReference type="Proteomes" id="UP000321901"/>
    </source>
</evidence>
<name>A0A511ZBC1_9BACL</name>